<dbReference type="Proteomes" id="UP000019141">
    <property type="component" value="Unassembled WGS sequence"/>
</dbReference>
<feature type="signal peptide" evidence="3">
    <location>
        <begin position="1"/>
        <end position="25"/>
    </location>
</feature>
<dbReference type="EMBL" id="AZHW01000086">
    <property type="protein sequence ID" value="ETX03015.1"/>
    <property type="molecule type" value="Genomic_DNA"/>
</dbReference>
<evidence type="ECO:0000256" key="1">
    <source>
        <dbReference type="ARBA" id="ARBA00004418"/>
    </source>
</evidence>
<organism evidence="4 5">
    <name type="scientific">Entotheonella factor</name>
    <dbReference type="NCBI Taxonomy" id="1429438"/>
    <lineage>
        <taxon>Bacteria</taxon>
        <taxon>Pseudomonadati</taxon>
        <taxon>Nitrospinota/Tectimicrobiota group</taxon>
        <taxon>Candidatus Tectimicrobiota</taxon>
        <taxon>Candidatus Entotheonellia</taxon>
        <taxon>Candidatus Entotheonellales</taxon>
        <taxon>Candidatus Entotheonellaceae</taxon>
        <taxon>Candidatus Entotheonella</taxon>
    </lineage>
</organism>
<dbReference type="AlphaFoldDB" id="W4LYK2"/>
<comment type="subcellular location">
    <subcellularLocation>
        <location evidence="1">Periplasm</location>
    </subcellularLocation>
</comment>
<evidence type="ECO:0000256" key="2">
    <source>
        <dbReference type="ARBA" id="ARBA00008520"/>
    </source>
</evidence>
<dbReference type="PANTHER" id="PTHR43649">
    <property type="entry name" value="ARABINOSE-BINDING PROTEIN-RELATED"/>
    <property type="match status" value="1"/>
</dbReference>
<evidence type="ECO:0008006" key="6">
    <source>
        <dbReference type="Google" id="ProtNLM"/>
    </source>
</evidence>
<dbReference type="Pfam" id="PF01547">
    <property type="entry name" value="SBP_bac_1"/>
    <property type="match status" value="1"/>
</dbReference>
<dbReference type="InterPro" id="IPR050490">
    <property type="entry name" value="Bact_solute-bd_prot1"/>
</dbReference>
<comment type="caution">
    <text evidence="4">The sequence shown here is derived from an EMBL/GenBank/DDBJ whole genome shotgun (WGS) entry which is preliminary data.</text>
</comment>
<dbReference type="SUPFAM" id="SSF53850">
    <property type="entry name" value="Periplasmic binding protein-like II"/>
    <property type="match status" value="1"/>
</dbReference>
<reference evidence="4 5" key="1">
    <citation type="journal article" date="2014" name="Nature">
        <title>An environmental bacterial taxon with a large and distinct metabolic repertoire.</title>
        <authorList>
            <person name="Wilson M.C."/>
            <person name="Mori T."/>
            <person name="Ruckert C."/>
            <person name="Uria A.R."/>
            <person name="Helf M.J."/>
            <person name="Takada K."/>
            <person name="Gernert C."/>
            <person name="Steffens U.A."/>
            <person name="Heycke N."/>
            <person name="Schmitt S."/>
            <person name="Rinke C."/>
            <person name="Helfrich E.J."/>
            <person name="Brachmann A.O."/>
            <person name="Gurgui C."/>
            <person name="Wakimoto T."/>
            <person name="Kracht M."/>
            <person name="Crusemann M."/>
            <person name="Hentschel U."/>
            <person name="Abe I."/>
            <person name="Matsunaga S."/>
            <person name="Kalinowski J."/>
            <person name="Takeyama H."/>
            <person name="Piel J."/>
        </authorList>
    </citation>
    <scope>NUCLEOTIDE SEQUENCE [LARGE SCALE GENOMIC DNA]</scope>
    <source>
        <strain evidence="5">TSY1</strain>
    </source>
</reference>
<evidence type="ECO:0000256" key="3">
    <source>
        <dbReference type="SAM" id="SignalP"/>
    </source>
</evidence>
<dbReference type="GO" id="GO:0042597">
    <property type="term" value="C:periplasmic space"/>
    <property type="evidence" value="ECO:0007669"/>
    <property type="project" value="UniProtKB-SubCell"/>
</dbReference>
<dbReference type="HOGENOM" id="CLU_031285_9_2_7"/>
<proteinExistence type="inferred from homology"/>
<gene>
    <name evidence="4" type="ORF">ETSY1_01530</name>
</gene>
<feature type="chain" id="PRO_5004844990" description="ABC transporter substrate-binding protein" evidence="3">
    <location>
        <begin position="26"/>
        <end position="481"/>
    </location>
</feature>
<name>W4LYK2_ENTF1</name>
<dbReference type="PANTHER" id="PTHR43649:SF12">
    <property type="entry name" value="DIACETYLCHITOBIOSE BINDING PROTEIN DASA"/>
    <property type="match status" value="1"/>
</dbReference>
<protein>
    <recommendedName>
        <fullName evidence="6">ABC transporter substrate-binding protein</fullName>
    </recommendedName>
</protein>
<comment type="similarity">
    <text evidence="2">Belongs to the bacterial solute-binding protein 1 family.</text>
</comment>
<evidence type="ECO:0000313" key="5">
    <source>
        <dbReference type="Proteomes" id="UP000019141"/>
    </source>
</evidence>
<evidence type="ECO:0000313" key="4">
    <source>
        <dbReference type="EMBL" id="ETX03015.1"/>
    </source>
</evidence>
<dbReference type="Gene3D" id="3.40.190.10">
    <property type="entry name" value="Periplasmic binding protein-like II"/>
    <property type="match status" value="2"/>
</dbReference>
<dbReference type="InterPro" id="IPR006059">
    <property type="entry name" value="SBP"/>
</dbReference>
<accession>W4LYK2</accession>
<sequence>MKKHLSTVACLLVVLAVALPVTSQAEVNWKRFDGESINAIFFTAAYIDAWFRPMAKRFKEETGVTIRMEVLQAGQMRKKQDIMLAGKDDTLDLIMLQMDNRGGKLTAAGHLENLEPYLADPYQTPANHNFPGDWLGGCLNTQKVITGQPINNIVWSAQAQLLHIRKDLFEKHNVKVPTTLEELEAAAKQLTIDENGDGKPDIYGFLSRGRDRLITASFATYLWNHGGSWIKRDANGRRISNINSKESIDAFEYYGRMIRDYSPPAALNNRPSANAALFAAGKAAMLSELNFWMALSEDPRKSRVKGKTTTILVPRGQAGSFPNLPTTSLAIPRYSKKKEIAYMYIMWLTQKDIMQLGQNAAVPMCRRSVWEDSSYQPPTPGWGKSAQIAAEYGIAIAKPQAIAIGQMRDAAGEVMNVAVRDGSRAAIQAEADKQAKIMNDLIEKTEQGMNFRGALPENATLMPASEQLVPIQADGLDRLGQ</sequence>
<keyword evidence="5" id="KW-1185">Reference proteome</keyword>
<keyword evidence="3" id="KW-0732">Signal</keyword>